<accession>A0A3N4J1M5</accession>
<organism evidence="1 2">
    <name type="scientific">Choiromyces venosus 120613-1</name>
    <dbReference type="NCBI Taxonomy" id="1336337"/>
    <lineage>
        <taxon>Eukaryota</taxon>
        <taxon>Fungi</taxon>
        <taxon>Dikarya</taxon>
        <taxon>Ascomycota</taxon>
        <taxon>Pezizomycotina</taxon>
        <taxon>Pezizomycetes</taxon>
        <taxon>Pezizales</taxon>
        <taxon>Tuberaceae</taxon>
        <taxon>Choiromyces</taxon>
    </lineage>
</organism>
<dbReference type="AlphaFoldDB" id="A0A3N4J1M5"/>
<reference evidence="1 2" key="1">
    <citation type="journal article" date="2018" name="Nat. Ecol. Evol.">
        <title>Pezizomycetes genomes reveal the molecular basis of ectomycorrhizal truffle lifestyle.</title>
        <authorList>
            <person name="Murat C."/>
            <person name="Payen T."/>
            <person name="Noel B."/>
            <person name="Kuo A."/>
            <person name="Morin E."/>
            <person name="Chen J."/>
            <person name="Kohler A."/>
            <person name="Krizsan K."/>
            <person name="Balestrini R."/>
            <person name="Da Silva C."/>
            <person name="Montanini B."/>
            <person name="Hainaut M."/>
            <person name="Levati E."/>
            <person name="Barry K.W."/>
            <person name="Belfiori B."/>
            <person name="Cichocki N."/>
            <person name="Clum A."/>
            <person name="Dockter R.B."/>
            <person name="Fauchery L."/>
            <person name="Guy J."/>
            <person name="Iotti M."/>
            <person name="Le Tacon F."/>
            <person name="Lindquist E.A."/>
            <person name="Lipzen A."/>
            <person name="Malagnac F."/>
            <person name="Mello A."/>
            <person name="Molinier V."/>
            <person name="Miyauchi S."/>
            <person name="Poulain J."/>
            <person name="Riccioni C."/>
            <person name="Rubini A."/>
            <person name="Sitrit Y."/>
            <person name="Splivallo R."/>
            <person name="Traeger S."/>
            <person name="Wang M."/>
            <person name="Zifcakova L."/>
            <person name="Wipf D."/>
            <person name="Zambonelli A."/>
            <person name="Paolocci F."/>
            <person name="Nowrousian M."/>
            <person name="Ottonello S."/>
            <person name="Baldrian P."/>
            <person name="Spatafora J.W."/>
            <person name="Henrissat B."/>
            <person name="Nagy L.G."/>
            <person name="Aury J.M."/>
            <person name="Wincker P."/>
            <person name="Grigoriev I.V."/>
            <person name="Bonfante P."/>
            <person name="Martin F.M."/>
        </authorList>
    </citation>
    <scope>NUCLEOTIDE SEQUENCE [LARGE SCALE GENOMIC DNA]</scope>
    <source>
        <strain evidence="1 2">120613-1</strain>
    </source>
</reference>
<proteinExistence type="predicted"/>
<keyword evidence="2" id="KW-1185">Reference proteome</keyword>
<evidence type="ECO:0000313" key="2">
    <source>
        <dbReference type="Proteomes" id="UP000276215"/>
    </source>
</evidence>
<sequence length="172" mass="19149">MTCTYSPKNGLVDSEENIETPPDIAIVPACRVWPTVVLEFGYAEPYEDLKADVKLLLEGSEGKITKAIIIKLQPLREGETQIQKGVVEMWHRIDGQVRKDGSRKNLFPPAMGHAPQQLELTLGAILGGQFSNQATEGWGEDDTVILTFDLLRRAINDATNRHLIRKGVLQED</sequence>
<protein>
    <submittedName>
        <fullName evidence="1">Uncharacterized protein</fullName>
    </submittedName>
</protein>
<dbReference type="OrthoDB" id="76567at2759"/>
<dbReference type="Proteomes" id="UP000276215">
    <property type="component" value="Unassembled WGS sequence"/>
</dbReference>
<name>A0A3N4J1M5_9PEZI</name>
<evidence type="ECO:0000313" key="1">
    <source>
        <dbReference type="EMBL" id="RPA92045.1"/>
    </source>
</evidence>
<dbReference type="EMBL" id="ML120482">
    <property type="protein sequence ID" value="RPA92045.1"/>
    <property type="molecule type" value="Genomic_DNA"/>
</dbReference>
<gene>
    <name evidence="1" type="ORF">L873DRAFT_246339</name>
</gene>